<dbReference type="AlphaFoldDB" id="A0A7J8YE65"/>
<feature type="non-terminal residue" evidence="1">
    <location>
        <position position="25"/>
    </location>
</feature>
<protein>
    <submittedName>
        <fullName evidence="1">Uncharacterized protein</fullName>
    </submittedName>
</protein>
<evidence type="ECO:0000313" key="1">
    <source>
        <dbReference type="EMBL" id="MBA0697876.1"/>
    </source>
</evidence>
<proteinExistence type="predicted"/>
<name>A0A7J8YE65_GOSAI</name>
<gene>
    <name evidence="1" type="ORF">Goari_021395</name>
</gene>
<sequence length="25" mass="2824">MNSCRIQTSGTLRSHWSTTLPSRCT</sequence>
<accession>A0A7J8YE65</accession>
<comment type="caution">
    <text evidence="1">The sequence shown here is derived from an EMBL/GenBank/DDBJ whole genome shotgun (WGS) entry which is preliminary data.</text>
</comment>
<reference evidence="1 2" key="1">
    <citation type="journal article" date="2019" name="Genome Biol. Evol.">
        <title>Insights into the evolution of the New World diploid cottons (Gossypium, subgenus Houzingenia) based on genome sequencing.</title>
        <authorList>
            <person name="Grover C.E."/>
            <person name="Arick M.A. 2nd"/>
            <person name="Thrash A."/>
            <person name="Conover J.L."/>
            <person name="Sanders W.S."/>
            <person name="Peterson D.G."/>
            <person name="Frelichowski J.E."/>
            <person name="Scheffler J.A."/>
            <person name="Scheffler B.E."/>
            <person name="Wendel J.F."/>
        </authorList>
    </citation>
    <scope>NUCLEOTIDE SEQUENCE [LARGE SCALE GENOMIC DNA]</scope>
    <source>
        <strain evidence="1">185</strain>
        <tissue evidence="1">Leaf</tissue>
    </source>
</reference>
<keyword evidence="2" id="KW-1185">Reference proteome</keyword>
<dbReference type="EMBL" id="JABFAA010000012">
    <property type="protein sequence ID" value="MBA0697876.1"/>
    <property type="molecule type" value="Genomic_DNA"/>
</dbReference>
<evidence type="ECO:0000313" key="2">
    <source>
        <dbReference type="Proteomes" id="UP000593577"/>
    </source>
</evidence>
<dbReference type="Proteomes" id="UP000593577">
    <property type="component" value="Unassembled WGS sequence"/>
</dbReference>
<organism evidence="1 2">
    <name type="scientific">Gossypium aridum</name>
    <name type="common">American cotton</name>
    <name type="synonym">Erioxylum aridum</name>
    <dbReference type="NCBI Taxonomy" id="34290"/>
    <lineage>
        <taxon>Eukaryota</taxon>
        <taxon>Viridiplantae</taxon>
        <taxon>Streptophyta</taxon>
        <taxon>Embryophyta</taxon>
        <taxon>Tracheophyta</taxon>
        <taxon>Spermatophyta</taxon>
        <taxon>Magnoliopsida</taxon>
        <taxon>eudicotyledons</taxon>
        <taxon>Gunneridae</taxon>
        <taxon>Pentapetalae</taxon>
        <taxon>rosids</taxon>
        <taxon>malvids</taxon>
        <taxon>Malvales</taxon>
        <taxon>Malvaceae</taxon>
        <taxon>Malvoideae</taxon>
        <taxon>Gossypium</taxon>
    </lineage>
</organism>